<feature type="region of interest" description="Disordered" evidence="13">
    <location>
        <begin position="1"/>
        <end position="26"/>
    </location>
</feature>
<protein>
    <recommendedName>
        <fullName evidence="10">Dynein regulatory complex subunit 2</fullName>
    </recommendedName>
</protein>
<organism evidence="15 16">
    <name type="scientific">Cyclostephanos tholiformis</name>
    <dbReference type="NCBI Taxonomy" id="382380"/>
    <lineage>
        <taxon>Eukaryota</taxon>
        <taxon>Sar</taxon>
        <taxon>Stramenopiles</taxon>
        <taxon>Ochrophyta</taxon>
        <taxon>Bacillariophyta</taxon>
        <taxon>Coscinodiscophyceae</taxon>
        <taxon>Thalassiosirophycidae</taxon>
        <taxon>Stephanodiscales</taxon>
        <taxon>Stephanodiscaceae</taxon>
        <taxon>Cyclostephanos</taxon>
    </lineage>
</organism>
<evidence type="ECO:0000256" key="11">
    <source>
        <dbReference type="ARBA" id="ARBA00045865"/>
    </source>
</evidence>
<dbReference type="InterPro" id="IPR039505">
    <property type="entry name" value="DRC1/2_N"/>
</dbReference>
<evidence type="ECO:0000256" key="1">
    <source>
        <dbReference type="ARBA" id="ARBA00004611"/>
    </source>
</evidence>
<evidence type="ECO:0000256" key="13">
    <source>
        <dbReference type="SAM" id="MobiDB-lite"/>
    </source>
</evidence>
<dbReference type="InterPro" id="IPR039750">
    <property type="entry name" value="DRC1/DRC2"/>
</dbReference>
<keyword evidence="3" id="KW-0282">Flagellum</keyword>
<reference evidence="15 16" key="1">
    <citation type="submission" date="2024-10" db="EMBL/GenBank/DDBJ databases">
        <title>Updated reference genomes for cyclostephanoid diatoms.</title>
        <authorList>
            <person name="Roberts W.R."/>
            <person name="Alverson A.J."/>
        </authorList>
    </citation>
    <scope>NUCLEOTIDE SEQUENCE [LARGE SCALE GENOMIC DNA]</scope>
    <source>
        <strain evidence="15 16">AJA228-03</strain>
    </source>
</reference>
<evidence type="ECO:0000256" key="7">
    <source>
        <dbReference type="ARBA" id="ARBA00023273"/>
    </source>
</evidence>
<comment type="similarity">
    <text evidence="9">Belongs to the DRC2 family.</text>
</comment>
<feature type="compositionally biased region" description="Polar residues" evidence="13">
    <location>
        <begin position="1"/>
        <end position="24"/>
    </location>
</feature>
<dbReference type="PANTHER" id="PTHR21625">
    <property type="entry name" value="NYD-SP28 PROTEIN"/>
    <property type="match status" value="1"/>
</dbReference>
<evidence type="ECO:0000256" key="12">
    <source>
        <dbReference type="SAM" id="Coils"/>
    </source>
</evidence>
<accession>A0ABD3R1H9</accession>
<keyword evidence="7" id="KW-0966">Cell projection</keyword>
<comment type="function">
    <text evidence="11">Component of the nexin-dynein regulatory complex (N-DRC), a key regulator of ciliary/flagellar motility which maintains the alignment and integrity of the distal axoneme and regulates microtubule sliding in motile axonemes. Plays a critical role in the assembly of N-DRC and also stabilizes the assembly of multiple inner dynein arms and radial spokes. Coassembles with DRC1 to form a central scaffold needed for assembly of the N-DRC and its attachment to the outer doublet microtubules.</text>
</comment>
<evidence type="ECO:0000256" key="4">
    <source>
        <dbReference type="ARBA" id="ARBA00023054"/>
    </source>
</evidence>
<evidence type="ECO:0000256" key="5">
    <source>
        <dbReference type="ARBA" id="ARBA00023069"/>
    </source>
</evidence>
<evidence type="ECO:0000313" key="16">
    <source>
        <dbReference type="Proteomes" id="UP001530377"/>
    </source>
</evidence>
<keyword evidence="2" id="KW-0963">Cytoplasm</keyword>
<evidence type="ECO:0000256" key="9">
    <source>
        <dbReference type="ARBA" id="ARBA00038424"/>
    </source>
</evidence>
<comment type="subcellular location">
    <subcellularLocation>
        <location evidence="1">Cytoplasm</location>
        <location evidence="1">Cytoskeleton</location>
        <location evidence="1">Flagellum axoneme</location>
    </subcellularLocation>
    <subcellularLocation>
        <location evidence="8">Cytoplasm</location>
        <location evidence="8">Cytoskeleton</location>
        <location evidence="8">Flagellum basal body</location>
    </subcellularLocation>
</comment>
<evidence type="ECO:0000256" key="6">
    <source>
        <dbReference type="ARBA" id="ARBA00023212"/>
    </source>
</evidence>
<evidence type="ECO:0000256" key="10">
    <source>
        <dbReference type="ARBA" id="ARBA00040899"/>
    </source>
</evidence>
<evidence type="ECO:0000259" key="14">
    <source>
        <dbReference type="Pfam" id="PF14772"/>
    </source>
</evidence>
<feature type="domain" description="Dynein regulatory complex protein 1/2 N-terminal" evidence="14">
    <location>
        <begin position="63"/>
        <end position="146"/>
    </location>
</feature>
<dbReference type="Pfam" id="PF14772">
    <property type="entry name" value="NYD-SP28"/>
    <property type="match status" value="1"/>
</dbReference>
<proteinExistence type="inferred from homology"/>
<evidence type="ECO:0000313" key="15">
    <source>
        <dbReference type="EMBL" id="KAL3806434.1"/>
    </source>
</evidence>
<comment type="caution">
    <text evidence="15">The sequence shown here is derived from an EMBL/GenBank/DDBJ whole genome shotgun (WGS) entry which is preliminary data.</text>
</comment>
<dbReference type="Proteomes" id="UP001530377">
    <property type="component" value="Unassembled WGS sequence"/>
</dbReference>
<dbReference type="AlphaFoldDB" id="A0ABD3R1H9"/>
<dbReference type="EMBL" id="JALLPB020000810">
    <property type="protein sequence ID" value="KAL3806434.1"/>
    <property type="molecule type" value="Genomic_DNA"/>
</dbReference>
<evidence type="ECO:0000256" key="2">
    <source>
        <dbReference type="ARBA" id="ARBA00022490"/>
    </source>
</evidence>
<evidence type="ECO:0000256" key="3">
    <source>
        <dbReference type="ARBA" id="ARBA00022846"/>
    </source>
</evidence>
<gene>
    <name evidence="15" type="ORF">ACHAXA_002805</name>
</gene>
<keyword evidence="5" id="KW-0969">Cilium</keyword>
<dbReference type="PANTHER" id="PTHR21625:SF0">
    <property type="entry name" value="DYNEIN REGULATORY COMPLEX SUBUNIT 2"/>
    <property type="match status" value="1"/>
</dbReference>
<keyword evidence="16" id="KW-1185">Reference proteome</keyword>
<keyword evidence="6" id="KW-0206">Cytoskeleton</keyword>
<keyword evidence="4 12" id="KW-0175">Coiled coil</keyword>
<sequence>MDSENIATGSINKESNGTSSSNIDVGQVTLEDPIGVTAAPLEVASSAKSDAVAVDDVQNKSPSTRNRIRERLDRELALSKTNRVQLQSYWRQVLVKEKFQELHDEIPKLIKFHDENVARKEELIDSLHKGIHCLHELHRDAMNSNMNSVESFIAIHNGIVGKLECDFRDRVSSFQSQYCKDLEAINSQYGKEKEEIRRCVELQAEIDERRITAIRQVHSRELEEIRNRNRDIIDGIRSIMDSKIDELGEQFERTRGEFAQNTDGTRIEYAQLKSKDDVIRKEIAAKMRHASKLKEEIKILKLIANQEEKQICERHRELLDRKTRATAKWNSMQERMTMYRDEQQKRLLDLIRNANERKEVLKRQCELAERVKTIVLACQKLESSREKYASLLREATCREEGELAAEEDEKSEQRALIVWCMGRLGDPKQHFWIKYNTAKLDVLILERDVRRLKMKEEDLRMKLKRYRDGITVNDDVMNDRNALFVINGKMNVMLPDKTSLKSRRLTVVDGNHFVANNIKN</sequence>
<name>A0ABD3R1H9_9STRA</name>
<evidence type="ECO:0000256" key="8">
    <source>
        <dbReference type="ARBA" id="ARBA00037841"/>
    </source>
</evidence>
<feature type="coiled-coil region" evidence="12">
    <location>
        <begin position="344"/>
        <end position="371"/>
    </location>
</feature>